<gene>
    <name evidence="2" type="ORF">BOTBODRAFT_178546</name>
</gene>
<dbReference type="AlphaFoldDB" id="A0A067MDN2"/>
<dbReference type="HOGENOM" id="CLU_059054_0_0_1"/>
<dbReference type="EMBL" id="KL198072">
    <property type="protein sequence ID" value="KDQ09992.1"/>
    <property type="molecule type" value="Genomic_DNA"/>
</dbReference>
<keyword evidence="1" id="KW-1133">Transmembrane helix</keyword>
<evidence type="ECO:0000313" key="3">
    <source>
        <dbReference type="Proteomes" id="UP000027195"/>
    </source>
</evidence>
<dbReference type="STRING" id="930990.A0A067MDN2"/>
<sequence length="259" mass="28973">MPNWSDPLEIQRDTEVFAQSLVFLLGLYTWEVLGSLGFEWQLISGQKKFTWLMLVYFSCKYSLLLCLIMVNVTTITKTEVNCEALYTFNQISGNTAVGTASTLLMFRTFAIWSKKKYIVIPLCVLSLGQWAILLNGYVSVKSSWSSEAMACVVHTQPNMIKAMYVYTMAFDLTVLVLSITGLLLSPGHSTLWKLLFTDGIVYFVVSFTAYLFPVVFAYLNLNSAMDIICAIPASVCSTVVACRSFVRLSDYISTGLSFP</sequence>
<name>A0A067MDN2_BOTB1</name>
<keyword evidence="1" id="KW-0812">Transmembrane</keyword>
<feature type="transmembrane region" description="Helical" evidence="1">
    <location>
        <begin position="163"/>
        <end position="184"/>
    </location>
</feature>
<reference evidence="3" key="1">
    <citation type="journal article" date="2014" name="Proc. Natl. Acad. Sci. U.S.A.">
        <title>Extensive sampling of basidiomycete genomes demonstrates inadequacy of the white-rot/brown-rot paradigm for wood decay fungi.</title>
        <authorList>
            <person name="Riley R."/>
            <person name="Salamov A.A."/>
            <person name="Brown D.W."/>
            <person name="Nagy L.G."/>
            <person name="Floudas D."/>
            <person name="Held B.W."/>
            <person name="Levasseur A."/>
            <person name="Lombard V."/>
            <person name="Morin E."/>
            <person name="Otillar R."/>
            <person name="Lindquist E.A."/>
            <person name="Sun H."/>
            <person name="LaButti K.M."/>
            <person name="Schmutz J."/>
            <person name="Jabbour D."/>
            <person name="Luo H."/>
            <person name="Baker S.E."/>
            <person name="Pisabarro A.G."/>
            <person name="Walton J.D."/>
            <person name="Blanchette R.A."/>
            <person name="Henrissat B."/>
            <person name="Martin F."/>
            <person name="Cullen D."/>
            <person name="Hibbett D.S."/>
            <person name="Grigoriev I.V."/>
        </authorList>
    </citation>
    <scope>NUCLEOTIDE SEQUENCE [LARGE SCALE GENOMIC DNA]</scope>
    <source>
        <strain evidence="3">FD-172 SS1</strain>
    </source>
</reference>
<organism evidence="2 3">
    <name type="scientific">Botryobasidium botryosum (strain FD-172 SS1)</name>
    <dbReference type="NCBI Taxonomy" id="930990"/>
    <lineage>
        <taxon>Eukaryota</taxon>
        <taxon>Fungi</taxon>
        <taxon>Dikarya</taxon>
        <taxon>Basidiomycota</taxon>
        <taxon>Agaricomycotina</taxon>
        <taxon>Agaricomycetes</taxon>
        <taxon>Cantharellales</taxon>
        <taxon>Botryobasidiaceae</taxon>
        <taxon>Botryobasidium</taxon>
    </lineage>
</organism>
<keyword evidence="3" id="KW-1185">Reference proteome</keyword>
<feature type="transmembrane region" description="Helical" evidence="1">
    <location>
        <begin position="50"/>
        <end position="72"/>
    </location>
</feature>
<keyword evidence="1" id="KW-0472">Membrane</keyword>
<feature type="transmembrane region" description="Helical" evidence="1">
    <location>
        <begin position="196"/>
        <end position="219"/>
    </location>
</feature>
<feature type="transmembrane region" description="Helical" evidence="1">
    <location>
        <begin position="84"/>
        <end position="106"/>
    </location>
</feature>
<dbReference type="OrthoDB" id="3197626at2759"/>
<protein>
    <recommendedName>
        <fullName evidence="4">G-protein coupled receptors family 1 profile domain-containing protein</fullName>
    </recommendedName>
</protein>
<feature type="transmembrane region" description="Helical" evidence="1">
    <location>
        <begin position="118"/>
        <end position="138"/>
    </location>
</feature>
<feature type="transmembrane region" description="Helical" evidence="1">
    <location>
        <begin position="16"/>
        <end position="38"/>
    </location>
</feature>
<accession>A0A067MDN2</accession>
<evidence type="ECO:0008006" key="4">
    <source>
        <dbReference type="Google" id="ProtNLM"/>
    </source>
</evidence>
<proteinExistence type="predicted"/>
<evidence type="ECO:0000313" key="2">
    <source>
        <dbReference type="EMBL" id="KDQ09992.1"/>
    </source>
</evidence>
<dbReference type="InParanoid" id="A0A067MDN2"/>
<dbReference type="Proteomes" id="UP000027195">
    <property type="component" value="Unassembled WGS sequence"/>
</dbReference>
<evidence type="ECO:0000256" key="1">
    <source>
        <dbReference type="SAM" id="Phobius"/>
    </source>
</evidence>